<comment type="caution">
    <text evidence="1">The sequence shown here is derived from an EMBL/GenBank/DDBJ whole genome shotgun (WGS) entry which is preliminary data.</text>
</comment>
<name>X1TPQ7_9ZZZZ</name>
<accession>X1TPQ7</accession>
<reference evidence="1" key="1">
    <citation type="journal article" date="2014" name="Front. Microbiol.">
        <title>High frequency of phylogenetically diverse reductive dehalogenase-homologous genes in deep subseafloor sedimentary metagenomes.</title>
        <authorList>
            <person name="Kawai M."/>
            <person name="Futagami T."/>
            <person name="Toyoda A."/>
            <person name="Takaki Y."/>
            <person name="Nishi S."/>
            <person name="Hori S."/>
            <person name="Arai W."/>
            <person name="Tsubouchi T."/>
            <person name="Morono Y."/>
            <person name="Uchiyama I."/>
            <person name="Ito T."/>
            <person name="Fujiyama A."/>
            <person name="Inagaki F."/>
            <person name="Takami H."/>
        </authorList>
    </citation>
    <scope>NUCLEOTIDE SEQUENCE</scope>
    <source>
        <strain evidence="1">Expedition CK06-06</strain>
    </source>
</reference>
<gene>
    <name evidence="1" type="ORF">S12H4_45205</name>
</gene>
<sequence>MKLDDLALLMGKTREELEEILKQNSIIELNLTEKGNREIKDNGSIEVLE</sequence>
<protein>
    <submittedName>
        <fullName evidence="1">Uncharacterized protein</fullName>
    </submittedName>
</protein>
<organism evidence="1">
    <name type="scientific">marine sediment metagenome</name>
    <dbReference type="NCBI Taxonomy" id="412755"/>
    <lineage>
        <taxon>unclassified sequences</taxon>
        <taxon>metagenomes</taxon>
        <taxon>ecological metagenomes</taxon>
    </lineage>
</organism>
<evidence type="ECO:0000313" key="1">
    <source>
        <dbReference type="EMBL" id="GAJ07328.1"/>
    </source>
</evidence>
<dbReference type="AlphaFoldDB" id="X1TPQ7"/>
<dbReference type="EMBL" id="BARW01027928">
    <property type="protein sequence ID" value="GAJ07328.1"/>
    <property type="molecule type" value="Genomic_DNA"/>
</dbReference>
<proteinExistence type="predicted"/>